<keyword evidence="2" id="KW-1185">Reference proteome</keyword>
<dbReference type="AlphaFoldDB" id="A0A1I4PUF0"/>
<evidence type="ECO:0000313" key="2">
    <source>
        <dbReference type="Proteomes" id="UP000199470"/>
    </source>
</evidence>
<name>A0A1I4PUF0_9BURK</name>
<evidence type="ECO:0000313" key="1">
    <source>
        <dbReference type="EMBL" id="SFM31492.1"/>
    </source>
</evidence>
<dbReference type="Proteomes" id="UP000199470">
    <property type="component" value="Unassembled WGS sequence"/>
</dbReference>
<accession>A0A1I4PUF0</accession>
<dbReference type="RefSeq" id="WP_093389100.1">
    <property type="nucleotide sequence ID" value="NZ_FOTW01000017.1"/>
</dbReference>
<dbReference type="EMBL" id="FOTW01000017">
    <property type="protein sequence ID" value="SFM31492.1"/>
    <property type="molecule type" value="Genomic_DNA"/>
</dbReference>
<protein>
    <submittedName>
        <fullName evidence="1">Uncharacterized protein</fullName>
    </submittedName>
</protein>
<sequence length="257" mass="26878">MYKHWSAALALLLMGALLLMAVLRELASEAQRHMAAPPAMRLLPAVTVAPAGPGSVVVQPDGTALIRFFGMTVLAGNVKFPAAMPAAPAEGVDLIVLPQVEQAQLDWLDGLARRAGAVAGGGAGGRADIVAAEAAAARLRQAGVAGVRALPLWQALELRKGKVALRLTAMPGRRTAELRGGFMLDFSSGRKFYRIYVSGEAMAAEDVAELPQRFPGAQLALLQADDAPILATLQDDAGGASLQLLPGARYAFTPLRR</sequence>
<proteinExistence type="predicted"/>
<organism evidence="1 2">
    <name type="scientific">Rugamonas rubra</name>
    <dbReference type="NCBI Taxonomy" id="758825"/>
    <lineage>
        <taxon>Bacteria</taxon>
        <taxon>Pseudomonadati</taxon>
        <taxon>Pseudomonadota</taxon>
        <taxon>Betaproteobacteria</taxon>
        <taxon>Burkholderiales</taxon>
        <taxon>Oxalobacteraceae</taxon>
        <taxon>Telluria group</taxon>
        <taxon>Rugamonas</taxon>
    </lineage>
</organism>
<dbReference type="STRING" id="758825.SAMN02982985_03623"/>
<dbReference type="OrthoDB" id="9805728at2"/>
<gene>
    <name evidence="1" type="ORF">SAMN02982985_03623</name>
</gene>
<reference evidence="1 2" key="1">
    <citation type="submission" date="2016-10" db="EMBL/GenBank/DDBJ databases">
        <authorList>
            <person name="de Groot N.N."/>
        </authorList>
    </citation>
    <scope>NUCLEOTIDE SEQUENCE [LARGE SCALE GENOMIC DNA]</scope>
    <source>
        <strain evidence="1 2">ATCC 43154</strain>
    </source>
</reference>